<evidence type="ECO:0000256" key="5">
    <source>
        <dbReference type="ARBA" id="ARBA00022679"/>
    </source>
</evidence>
<dbReference type="InterPro" id="IPR029063">
    <property type="entry name" value="SAM-dependent_MTases_sf"/>
</dbReference>
<reference evidence="10 11" key="1">
    <citation type="submission" date="2024-04" db="EMBL/GenBank/DDBJ databases">
        <authorList>
            <consortium name="Genoscope - CEA"/>
            <person name="William W."/>
        </authorList>
    </citation>
    <scope>NUCLEOTIDE SEQUENCE [LARGE SCALE GENOMIC DNA]</scope>
</reference>
<feature type="chain" id="PRO_5043965575" description="Protein-L-isoaspartate O-methyltransferase" evidence="9">
    <location>
        <begin position="28"/>
        <end position="257"/>
    </location>
</feature>
<dbReference type="PANTHER" id="PTHR11579">
    <property type="entry name" value="PROTEIN-L-ISOASPARTATE O-METHYLTRANSFERASE"/>
    <property type="match status" value="1"/>
</dbReference>
<dbReference type="EC" id="2.1.1.77" evidence="8"/>
<keyword evidence="4 8" id="KW-0489">Methyltransferase</keyword>
<organism evidence="10 11">
    <name type="scientific">Lymnaea stagnalis</name>
    <name type="common">Great pond snail</name>
    <name type="synonym">Helix stagnalis</name>
    <dbReference type="NCBI Taxonomy" id="6523"/>
    <lineage>
        <taxon>Eukaryota</taxon>
        <taxon>Metazoa</taxon>
        <taxon>Spiralia</taxon>
        <taxon>Lophotrochozoa</taxon>
        <taxon>Mollusca</taxon>
        <taxon>Gastropoda</taxon>
        <taxon>Heterobranchia</taxon>
        <taxon>Euthyneura</taxon>
        <taxon>Panpulmonata</taxon>
        <taxon>Hygrophila</taxon>
        <taxon>Lymnaeoidea</taxon>
        <taxon>Lymnaeidae</taxon>
        <taxon>Lymnaea</taxon>
    </lineage>
</organism>
<dbReference type="Pfam" id="PF01135">
    <property type="entry name" value="PCMT"/>
    <property type="match status" value="1"/>
</dbReference>
<evidence type="ECO:0000256" key="1">
    <source>
        <dbReference type="ARBA" id="ARBA00004496"/>
    </source>
</evidence>
<name>A0AAV2HAV3_LYMST</name>
<evidence type="ECO:0000256" key="4">
    <source>
        <dbReference type="ARBA" id="ARBA00022603"/>
    </source>
</evidence>
<evidence type="ECO:0000313" key="11">
    <source>
        <dbReference type="Proteomes" id="UP001497497"/>
    </source>
</evidence>
<dbReference type="EMBL" id="CAXITT010000070">
    <property type="protein sequence ID" value="CAL1530507.1"/>
    <property type="molecule type" value="Genomic_DNA"/>
</dbReference>
<dbReference type="AlphaFoldDB" id="A0AAV2HAV3"/>
<comment type="similarity">
    <text evidence="2 8">Belongs to the methyltransferase superfamily. L-isoaspartyl/D-aspartyl protein methyltransferase family.</text>
</comment>
<evidence type="ECO:0000256" key="3">
    <source>
        <dbReference type="ARBA" id="ARBA00022490"/>
    </source>
</evidence>
<comment type="subcellular location">
    <subcellularLocation>
        <location evidence="1">Cytoplasm</location>
    </subcellularLocation>
</comment>
<dbReference type="NCBIfam" id="TIGR00080">
    <property type="entry name" value="pimt"/>
    <property type="match status" value="1"/>
</dbReference>
<gene>
    <name evidence="10" type="ORF">GSLYS_00004632001</name>
</gene>
<evidence type="ECO:0000256" key="8">
    <source>
        <dbReference type="RuleBase" id="RU003802"/>
    </source>
</evidence>
<sequence>MSMWINRLKLLSQAVVLFFLPRTLVMAWRSSGNSNTQLVENLAKNGIIKSDRVVNAMLKVDRAHFCKANPYNDSPQSIGYAVTISAPHMHAHALELLSDHLTEGSKALDVGSGSGYLTACMALMVGKTGKAVGIDHIPELVEESRNNIGKDLITRVLMETDRLLLVVGDGRQGYLPEAPFDAIHVGAAAPDLPEALIEQLKPGGRLIIPVGPAGENQSLLQVDKLQDGSIVQKNLMGVLYVPLTSKDKQWPRRKFEL</sequence>
<accession>A0AAV2HAV3</accession>
<dbReference type="PROSITE" id="PS01279">
    <property type="entry name" value="PCMT"/>
    <property type="match status" value="1"/>
</dbReference>
<dbReference type="InterPro" id="IPR000682">
    <property type="entry name" value="PCMT"/>
</dbReference>
<keyword evidence="3" id="KW-0963">Cytoplasm</keyword>
<keyword evidence="11" id="KW-1185">Reference proteome</keyword>
<evidence type="ECO:0000256" key="6">
    <source>
        <dbReference type="ARBA" id="ARBA00022691"/>
    </source>
</evidence>
<proteinExistence type="inferred from homology"/>
<protein>
    <recommendedName>
        <fullName evidence="8">Protein-L-isoaspartate O-methyltransferase</fullName>
        <ecNumber evidence="8">2.1.1.77</ecNumber>
    </recommendedName>
</protein>
<dbReference type="GO" id="GO:0005737">
    <property type="term" value="C:cytoplasm"/>
    <property type="evidence" value="ECO:0007669"/>
    <property type="project" value="UniProtKB-SubCell"/>
</dbReference>
<keyword evidence="5 8" id="KW-0808">Transferase</keyword>
<dbReference type="GO" id="GO:0004719">
    <property type="term" value="F:protein-L-isoaspartate (D-aspartate) O-methyltransferase activity"/>
    <property type="evidence" value="ECO:0007669"/>
    <property type="project" value="UniProtKB-UniRule"/>
</dbReference>
<keyword evidence="6 8" id="KW-0949">S-adenosyl-L-methionine</keyword>
<evidence type="ECO:0000256" key="9">
    <source>
        <dbReference type="SAM" id="SignalP"/>
    </source>
</evidence>
<dbReference type="CDD" id="cd02440">
    <property type="entry name" value="AdoMet_MTases"/>
    <property type="match status" value="1"/>
</dbReference>
<dbReference type="PANTHER" id="PTHR11579:SF0">
    <property type="entry name" value="PROTEIN-L-ISOASPARTATE(D-ASPARTATE) O-METHYLTRANSFERASE"/>
    <property type="match status" value="1"/>
</dbReference>
<dbReference type="Proteomes" id="UP001497497">
    <property type="component" value="Unassembled WGS sequence"/>
</dbReference>
<comment type="caution">
    <text evidence="10">The sequence shown here is derived from an EMBL/GenBank/DDBJ whole genome shotgun (WGS) entry which is preliminary data.</text>
</comment>
<dbReference type="SUPFAM" id="SSF53335">
    <property type="entry name" value="S-adenosyl-L-methionine-dependent methyltransferases"/>
    <property type="match status" value="1"/>
</dbReference>
<keyword evidence="9" id="KW-0732">Signal</keyword>
<dbReference type="FunFam" id="3.40.50.150:FF:000027">
    <property type="entry name" value="Protein-L-isoaspartate O-methyltransferase"/>
    <property type="match status" value="1"/>
</dbReference>
<evidence type="ECO:0000256" key="7">
    <source>
        <dbReference type="ARBA" id="ARBA00035815"/>
    </source>
</evidence>
<dbReference type="GO" id="GO:0032259">
    <property type="term" value="P:methylation"/>
    <property type="evidence" value="ECO:0007669"/>
    <property type="project" value="UniProtKB-KW"/>
</dbReference>
<evidence type="ECO:0000313" key="10">
    <source>
        <dbReference type="EMBL" id="CAL1530507.1"/>
    </source>
</evidence>
<evidence type="ECO:0000256" key="2">
    <source>
        <dbReference type="ARBA" id="ARBA00005369"/>
    </source>
</evidence>
<comment type="catalytic activity">
    <reaction evidence="7">
        <text>[protein]-L-isoaspartate + S-adenosyl-L-methionine = [protein]-L-isoaspartate alpha-methyl ester + S-adenosyl-L-homocysteine</text>
        <dbReference type="Rhea" id="RHEA:12705"/>
        <dbReference type="Rhea" id="RHEA-COMP:12143"/>
        <dbReference type="Rhea" id="RHEA-COMP:12144"/>
        <dbReference type="ChEBI" id="CHEBI:57856"/>
        <dbReference type="ChEBI" id="CHEBI:59789"/>
        <dbReference type="ChEBI" id="CHEBI:90596"/>
        <dbReference type="ChEBI" id="CHEBI:90598"/>
        <dbReference type="EC" id="2.1.1.77"/>
    </reaction>
    <physiologicalReaction direction="left-to-right" evidence="7">
        <dbReference type="Rhea" id="RHEA:12706"/>
    </physiologicalReaction>
</comment>
<dbReference type="Gene3D" id="3.40.50.150">
    <property type="entry name" value="Vaccinia Virus protein VP39"/>
    <property type="match status" value="1"/>
</dbReference>
<feature type="signal peptide" evidence="9">
    <location>
        <begin position="1"/>
        <end position="27"/>
    </location>
</feature>